<reference evidence="2" key="1">
    <citation type="journal article" date="2013" name="Nature">
        <title>The genomes of four tapeworm species reveal adaptations to parasitism.</title>
        <authorList>
            <person name="Tsai I.J."/>
            <person name="Zarowiecki M."/>
            <person name="Holroyd N."/>
            <person name="Garciarrubio A."/>
            <person name="Sanchez-Flores A."/>
            <person name="Brooks K.L."/>
            <person name="Tracey A."/>
            <person name="Bobes R.J."/>
            <person name="Fragoso G."/>
            <person name="Sciutto E."/>
            <person name="Aslett M."/>
            <person name="Beasley H."/>
            <person name="Bennett H.M."/>
            <person name="Cai J."/>
            <person name="Camicia F."/>
            <person name="Clark R."/>
            <person name="Cucher M."/>
            <person name="De Silva N."/>
            <person name="Day T.A."/>
            <person name="Deplazes P."/>
            <person name="Estrada K."/>
            <person name="Fernandez C."/>
            <person name="Holland P.W."/>
            <person name="Hou J."/>
            <person name="Hu S."/>
            <person name="Huckvale T."/>
            <person name="Hung S.S."/>
            <person name="Kamenetzky L."/>
            <person name="Keane J.A."/>
            <person name="Kiss F."/>
            <person name="Koziol U."/>
            <person name="Lambert O."/>
            <person name="Liu K."/>
            <person name="Luo X."/>
            <person name="Luo Y."/>
            <person name="Macchiaroli N."/>
            <person name="Nichol S."/>
            <person name="Paps J."/>
            <person name="Parkinson J."/>
            <person name="Pouchkina-Stantcheva N."/>
            <person name="Riddiford N."/>
            <person name="Rosenzvit M."/>
            <person name="Salinas G."/>
            <person name="Wasmuth J.D."/>
            <person name="Zamanian M."/>
            <person name="Zheng Y."/>
            <person name="Cai X."/>
            <person name="Soberon X."/>
            <person name="Olson P.D."/>
            <person name="Laclette J.P."/>
            <person name="Brehm K."/>
            <person name="Berriman M."/>
            <person name="Garciarrubio A."/>
            <person name="Bobes R.J."/>
            <person name="Fragoso G."/>
            <person name="Sanchez-Flores A."/>
            <person name="Estrada K."/>
            <person name="Cevallos M.A."/>
            <person name="Morett E."/>
            <person name="Gonzalez V."/>
            <person name="Portillo T."/>
            <person name="Ochoa-Leyva A."/>
            <person name="Jose M.V."/>
            <person name="Sciutto E."/>
            <person name="Landa A."/>
            <person name="Jimenez L."/>
            <person name="Valdes V."/>
            <person name="Carrero J.C."/>
            <person name="Larralde C."/>
            <person name="Morales-Montor J."/>
            <person name="Limon-Lason J."/>
            <person name="Soberon X."/>
            <person name="Laclette J.P."/>
        </authorList>
    </citation>
    <scope>NUCLEOTIDE SEQUENCE [LARGE SCALE GENOMIC DNA]</scope>
</reference>
<dbReference type="InterPro" id="IPR041577">
    <property type="entry name" value="RT_RNaseH_2"/>
</dbReference>
<evidence type="ECO:0000259" key="1">
    <source>
        <dbReference type="Pfam" id="PF17919"/>
    </source>
</evidence>
<sequence>MEDEALHLNLAHLQATNPQVTHLQYVDDILLAADCKESCFDATDQLLQEMGTTEQLREIFGTAGFCWLWIPGFAKMVALLHALTKGSDSFIWGKDEQAAFDNIKQALILAPALGLPDVTKPFHLYVAENQGMVNGVLTQKIGPWKRPDLTICAPHALESVIRQPPDCWLMNARMTHYQALLLNDDRVTFAPATGLNPATLLPDPQIQVLAEEQGWRKDMKDQPLPYCEMTYYMDGSSFGRMGKERQWQQ</sequence>
<reference evidence="2" key="2">
    <citation type="submission" date="2015-11" db="EMBL/GenBank/DDBJ databases">
        <authorList>
            <person name="Zhang Y."/>
            <person name="Guo Z."/>
        </authorList>
    </citation>
    <scope>NUCLEOTIDE SEQUENCE</scope>
</reference>
<dbReference type="Proteomes" id="UP000017246">
    <property type="component" value="Unassembled WGS sequence"/>
</dbReference>
<dbReference type="OrthoDB" id="9908810at2759"/>
<dbReference type="SUPFAM" id="SSF56672">
    <property type="entry name" value="DNA/RNA polymerases"/>
    <property type="match status" value="1"/>
</dbReference>
<dbReference type="EMBL" id="LN902050">
    <property type="protein sequence ID" value="CDS38245.2"/>
    <property type="molecule type" value="Genomic_DNA"/>
</dbReference>
<name>A0A068Y163_ECHMU</name>
<dbReference type="eggNOG" id="KOG0017">
    <property type="taxonomic scope" value="Eukaryota"/>
</dbReference>
<dbReference type="Gene3D" id="3.10.20.370">
    <property type="match status" value="1"/>
</dbReference>
<dbReference type="InterPro" id="IPR043128">
    <property type="entry name" value="Rev_trsase/Diguanyl_cyclase"/>
</dbReference>
<gene>
    <name evidence="2" type="ORF">EmuJ_000559700</name>
</gene>
<dbReference type="STRING" id="6211.A0A068Y163"/>
<evidence type="ECO:0000313" key="2">
    <source>
        <dbReference type="EMBL" id="CDS38245.2"/>
    </source>
</evidence>
<dbReference type="Gene3D" id="3.30.70.270">
    <property type="match status" value="1"/>
</dbReference>
<dbReference type="InterPro" id="IPR043502">
    <property type="entry name" value="DNA/RNA_pol_sf"/>
</dbReference>
<keyword evidence="3" id="KW-1185">Reference proteome</keyword>
<protein>
    <submittedName>
        <fullName evidence="2">Gag pro pol polyprotein</fullName>
    </submittedName>
</protein>
<dbReference type="InterPro" id="IPR051320">
    <property type="entry name" value="Viral_Replic_Matur_Polypro"/>
</dbReference>
<dbReference type="OMA" id="TICAPHA"/>
<organism evidence="2 3">
    <name type="scientific">Echinococcus multilocularis</name>
    <name type="common">Fox tapeworm</name>
    <dbReference type="NCBI Taxonomy" id="6211"/>
    <lineage>
        <taxon>Eukaryota</taxon>
        <taxon>Metazoa</taxon>
        <taxon>Spiralia</taxon>
        <taxon>Lophotrochozoa</taxon>
        <taxon>Platyhelminthes</taxon>
        <taxon>Cestoda</taxon>
        <taxon>Eucestoda</taxon>
        <taxon>Cyclophyllidea</taxon>
        <taxon>Taeniidae</taxon>
        <taxon>Echinococcus</taxon>
    </lineage>
</organism>
<accession>A0A068Y163</accession>
<dbReference type="AlphaFoldDB" id="A0A068Y163"/>
<feature type="domain" description="Reverse transcriptase/retrotransposon-derived protein RNase H-like" evidence="1">
    <location>
        <begin position="92"/>
        <end position="142"/>
    </location>
</feature>
<dbReference type="Pfam" id="PF17919">
    <property type="entry name" value="RT_RNaseH_2"/>
    <property type="match status" value="1"/>
</dbReference>
<dbReference type="PANTHER" id="PTHR33064">
    <property type="entry name" value="POL PROTEIN"/>
    <property type="match status" value="1"/>
</dbReference>
<proteinExistence type="predicted"/>
<dbReference type="PANTHER" id="PTHR33064:SF38">
    <property type="entry name" value="LRRGT00076-LIKE"/>
    <property type="match status" value="1"/>
</dbReference>
<evidence type="ECO:0000313" key="3">
    <source>
        <dbReference type="Proteomes" id="UP000017246"/>
    </source>
</evidence>